<evidence type="ECO:0000256" key="1">
    <source>
        <dbReference type="SAM" id="MobiDB-lite"/>
    </source>
</evidence>
<evidence type="ECO:0000313" key="2">
    <source>
        <dbReference type="EMBL" id="GMF45335.1"/>
    </source>
</evidence>
<gene>
    <name evidence="2" type="ORF">Pfra01_001618200</name>
</gene>
<accession>A0A9W6XRN6</accession>
<evidence type="ECO:0000313" key="3">
    <source>
        <dbReference type="Proteomes" id="UP001165121"/>
    </source>
</evidence>
<dbReference type="Proteomes" id="UP001165121">
    <property type="component" value="Unassembled WGS sequence"/>
</dbReference>
<proteinExistence type="predicted"/>
<dbReference type="EMBL" id="BSXT01001806">
    <property type="protein sequence ID" value="GMF45335.1"/>
    <property type="molecule type" value="Genomic_DNA"/>
</dbReference>
<name>A0A9W6XRN6_9STRA</name>
<keyword evidence="3" id="KW-1185">Reference proteome</keyword>
<organism evidence="2 3">
    <name type="scientific">Phytophthora fragariaefolia</name>
    <dbReference type="NCBI Taxonomy" id="1490495"/>
    <lineage>
        <taxon>Eukaryota</taxon>
        <taxon>Sar</taxon>
        <taxon>Stramenopiles</taxon>
        <taxon>Oomycota</taxon>
        <taxon>Peronosporomycetes</taxon>
        <taxon>Peronosporales</taxon>
        <taxon>Peronosporaceae</taxon>
        <taxon>Phytophthora</taxon>
    </lineage>
</organism>
<comment type="caution">
    <text evidence="2">The sequence shown here is derived from an EMBL/GenBank/DDBJ whole genome shotgun (WGS) entry which is preliminary data.</text>
</comment>
<protein>
    <submittedName>
        <fullName evidence="2">Unnamed protein product</fullName>
    </submittedName>
</protein>
<sequence length="207" mass="22380">MFMSTPRGTCAALEPPAASSGMASRLAQSPQGRQDVDLGDLVRDAPARVEVQHQLNRARHAEADELRHERLVAQGVWEQGGEHLALDPAREHAAGLHDASVGVAAQPSSVGCVDDCFVLVLLDEARDVDGRGAPRSVAEHVRSSAEHEVLNLAAGLHTGQVLEREAACQRFRRHAESVAVELVEEIRHDAYDVALDPLAVHEQVREP</sequence>
<reference evidence="2" key="1">
    <citation type="submission" date="2023-04" db="EMBL/GenBank/DDBJ databases">
        <title>Phytophthora fragariaefolia NBRC 109709.</title>
        <authorList>
            <person name="Ichikawa N."/>
            <person name="Sato H."/>
            <person name="Tonouchi N."/>
        </authorList>
    </citation>
    <scope>NUCLEOTIDE SEQUENCE</scope>
    <source>
        <strain evidence="2">NBRC 109709</strain>
    </source>
</reference>
<dbReference type="AlphaFoldDB" id="A0A9W6XRN6"/>
<feature type="region of interest" description="Disordered" evidence="1">
    <location>
        <begin position="1"/>
        <end position="36"/>
    </location>
</feature>